<comment type="caution">
    <text evidence="1">The sequence shown here is derived from an EMBL/GenBank/DDBJ whole genome shotgun (WGS) entry which is preliminary data.</text>
</comment>
<feature type="non-terminal residue" evidence="1">
    <location>
        <position position="1"/>
    </location>
</feature>
<sequence>AEVASVGVFAFTTNERSSKTKLALKPTRRLSAVTQSILQPSKLVSSGPKSTSNKMPLSVIVPDNPLASHAKEQSILHYRELSYPLAEEDLHALRQMRLASGTYYDRIPTWLSELDLSFILNTPLTSRPPPNRIISAGLGDGSDEDLVHPRRAPPTPPPTPPVLIAMVCLLKVNPSDPSLASISTNRFELTSLWIYPAYRALRLNHNTNSSATIGTTIITEMERQAALRGAEYVTFNTTAGANQTLKTFERIGYREYKPREHRYSITDVVNVGLPGSVESTLAAFFEKRVKGSLLDTSEDTISAYDGPITLFSYTLPCLSIRLTLPEQVLLRALNMKYVCSSLFPDTAVRRSCADGRARNGSNAMAC</sequence>
<protein>
    <submittedName>
        <fullName evidence="1">30_t:CDS:1</fullName>
    </submittedName>
</protein>
<dbReference type="Proteomes" id="UP000789525">
    <property type="component" value="Unassembled WGS sequence"/>
</dbReference>
<proteinExistence type="predicted"/>
<reference evidence="1" key="1">
    <citation type="submission" date="2021-06" db="EMBL/GenBank/DDBJ databases">
        <authorList>
            <person name="Kallberg Y."/>
            <person name="Tangrot J."/>
            <person name="Rosling A."/>
        </authorList>
    </citation>
    <scope>NUCLEOTIDE SEQUENCE</scope>
    <source>
        <strain evidence="1">CL356</strain>
    </source>
</reference>
<keyword evidence="2" id="KW-1185">Reference proteome</keyword>
<name>A0ACA9M8S4_9GLOM</name>
<accession>A0ACA9M8S4</accession>
<dbReference type="EMBL" id="CAJVPT010010358">
    <property type="protein sequence ID" value="CAG8569788.1"/>
    <property type="molecule type" value="Genomic_DNA"/>
</dbReference>
<organism evidence="1 2">
    <name type="scientific">Acaulospora colombiana</name>
    <dbReference type="NCBI Taxonomy" id="27376"/>
    <lineage>
        <taxon>Eukaryota</taxon>
        <taxon>Fungi</taxon>
        <taxon>Fungi incertae sedis</taxon>
        <taxon>Mucoromycota</taxon>
        <taxon>Glomeromycotina</taxon>
        <taxon>Glomeromycetes</taxon>
        <taxon>Diversisporales</taxon>
        <taxon>Acaulosporaceae</taxon>
        <taxon>Acaulospora</taxon>
    </lineage>
</organism>
<evidence type="ECO:0000313" key="2">
    <source>
        <dbReference type="Proteomes" id="UP000789525"/>
    </source>
</evidence>
<gene>
    <name evidence="1" type="ORF">ACOLOM_LOCUS5560</name>
</gene>
<evidence type="ECO:0000313" key="1">
    <source>
        <dbReference type="EMBL" id="CAG8569788.1"/>
    </source>
</evidence>